<gene>
    <name evidence="2" type="ORF">MSAN_02341000</name>
</gene>
<dbReference type="PANTHER" id="PTHR33927">
    <property type="entry name" value="TRANSMEMBRANE PROTEIN"/>
    <property type="match status" value="1"/>
</dbReference>
<keyword evidence="1" id="KW-0812">Transmembrane</keyword>
<comment type="caution">
    <text evidence="2">The sequence shown here is derived from an EMBL/GenBank/DDBJ whole genome shotgun (WGS) entry which is preliminary data.</text>
</comment>
<keyword evidence="1" id="KW-0472">Membrane</keyword>
<organism evidence="2 3">
    <name type="scientific">Mycena sanguinolenta</name>
    <dbReference type="NCBI Taxonomy" id="230812"/>
    <lineage>
        <taxon>Eukaryota</taxon>
        <taxon>Fungi</taxon>
        <taxon>Dikarya</taxon>
        <taxon>Basidiomycota</taxon>
        <taxon>Agaricomycotina</taxon>
        <taxon>Agaricomycetes</taxon>
        <taxon>Agaricomycetidae</taxon>
        <taxon>Agaricales</taxon>
        <taxon>Marasmiineae</taxon>
        <taxon>Mycenaceae</taxon>
        <taxon>Mycena</taxon>
    </lineage>
</organism>
<feature type="transmembrane region" description="Helical" evidence="1">
    <location>
        <begin position="73"/>
        <end position="95"/>
    </location>
</feature>
<reference evidence="2" key="1">
    <citation type="submission" date="2020-05" db="EMBL/GenBank/DDBJ databases">
        <title>Mycena genomes resolve the evolution of fungal bioluminescence.</title>
        <authorList>
            <person name="Tsai I.J."/>
        </authorList>
    </citation>
    <scope>NUCLEOTIDE SEQUENCE</scope>
    <source>
        <strain evidence="2">160909Yilan</strain>
    </source>
</reference>
<feature type="transmembrane region" description="Helical" evidence="1">
    <location>
        <begin position="37"/>
        <end position="61"/>
    </location>
</feature>
<keyword evidence="1" id="KW-1133">Transmembrane helix</keyword>
<protein>
    <submittedName>
        <fullName evidence="2">Nonribosomal peptide synthetase 12</fullName>
    </submittedName>
</protein>
<dbReference type="InterPro" id="IPR052979">
    <property type="entry name" value="Adenylate-forming_domain"/>
</dbReference>
<dbReference type="OrthoDB" id="3142841at2759"/>
<dbReference type="Proteomes" id="UP000623467">
    <property type="component" value="Unassembled WGS sequence"/>
</dbReference>
<evidence type="ECO:0000256" key="1">
    <source>
        <dbReference type="SAM" id="Phobius"/>
    </source>
</evidence>
<accession>A0A8H6X706</accession>
<dbReference type="AlphaFoldDB" id="A0A8H6X706"/>
<sequence>MVTLLFRQENFVNLAYEIAVACPHSAPLWLRRRLAKVFHYGGAHSGAGVAAVVWYIMYTAVTTKDYIADPSKWGLANVVTSYILVTMFIFILAAAHPVLRRRYHDYFEAVHRYSGWVALATFWMHSIFSANQYRVFEMGPPSVGRYLISTPNFWTLCISTSCSILSWGRLRRHDVYPEVLSSHAIRLHFKYRDMDPFYGLKVSNRPLLEWHAFATIPDDDGSGPKGFSFVVSNAGDWTRECIANPPKKLCSRKLLSWPLAAVSVLASPSSTQMSRLAVFFWSTPSPLVTYGDKIMAAVKKADPDAWIWDTRKDGRPDMVAITYQLVVEAQAEAVYIISNPKLTRRVVYGMESRGIAAYGAIFDS</sequence>
<keyword evidence="3" id="KW-1185">Reference proteome</keyword>
<evidence type="ECO:0000313" key="2">
    <source>
        <dbReference type="EMBL" id="KAF7335302.1"/>
    </source>
</evidence>
<evidence type="ECO:0000313" key="3">
    <source>
        <dbReference type="Proteomes" id="UP000623467"/>
    </source>
</evidence>
<feature type="transmembrane region" description="Helical" evidence="1">
    <location>
        <begin position="116"/>
        <end position="133"/>
    </location>
</feature>
<dbReference type="EMBL" id="JACAZH010000041">
    <property type="protein sequence ID" value="KAF7335302.1"/>
    <property type="molecule type" value="Genomic_DNA"/>
</dbReference>
<proteinExistence type="predicted"/>
<name>A0A8H6X706_9AGAR</name>
<dbReference type="PANTHER" id="PTHR33927:SF5">
    <property type="entry name" value="ENZYME, PUTATIVE (AFU_ORTHOLOGUE AFUA_8G01222)-RELATED"/>
    <property type="match status" value="1"/>
</dbReference>